<feature type="domain" description="Mso1 N-terminal" evidence="2">
    <location>
        <begin position="186"/>
        <end position="218"/>
    </location>
</feature>
<evidence type="ECO:0000259" key="2">
    <source>
        <dbReference type="Pfam" id="PF14475"/>
    </source>
</evidence>
<dbReference type="OMA" id="WERIIHA"/>
<feature type="compositionally biased region" description="Low complexity" evidence="1">
    <location>
        <begin position="61"/>
        <end position="80"/>
    </location>
</feature>
<dbReference type="InParanoid" id="A0A1X2H6V0"/>
<dbReference type="Proteomes" id="UP000242180">
    <property type="component" value="Unassembled WGS sequence"/>
</dbReference>
<reference evidence="3 4" key="1">
    <citation type="submission" date="2016-07" db="EMBL/GenBank/DDBJ databases">
        <title>Pervasive Adenine N6-methylation of Active Genes in Fungi.</title>
        <authorList>
            <consortium name="DOE Joint Genome Institute"/>
            <person name="Mondo S.J."/>
            <person name="Dannebaum R.O."/>
            <person name="Kuo R.C."/>
            <person name="Labutti K."/>
            <person name="Haridas S."/>
            <person name="Kuo A."/>
            <person name="Salamov A."/>
            <person name="Ahrendt S.R."/>
            <person name="Lipzen A."/>
            <person name="Sullivan W."/>
            <person name="Andreopoulos W.B."/>
            <person name="Clum A."/>
            <person name="Lindquist E."/>
            <person name="Daum C."/>
            <person name="Ramamoorthy G.K."/>
            <person name="Gryganskyi A."/>
            <person name="Culley D."/>
            <person name="Magnuson J.K."/>
            <person name="James T.Y."/>
            <person name="O'Malley M.A."/>
            <person name="Stajich J.E."/>
            <person name="Spatafora J.W."/>
            <person name="Visel A."/>
            <person name="Grigoriev I.V."/>
        </authorList>
    </citation>
    <scope>NUCLEOTIDE SEQUENCE [LARGE SCALE GENOMIC DNA]</scope>
    <source>
        <strain evidence="3 4">NRRL 2496</strain>
    </source>
</reference>
<evidence type="ECO:0000256" key="1">
    <source>
        <dbReference type="SAM" id="MobiDB-lite"/>
    </source>
</evidence>
<dbReference type="InterPro" id="IPR028095">
    <property type="entry name" value="Mso1_N_dom"/>
</dbReference>
<proteinExistence type="predicted"/>
<protein>
    <recommendedName>
        <fullName evidence="2">Mso1 N-terminal domain-containing protein</fullName>
    </recommendedName>
</protein>
<comment type="caution">
    <text evidence="3">The sequence shown here is derived from an EMBL/GenBank/DDBJ whole genome shotgun (WGS) entry which is preliminary data.</text>
</comment>
<organism evidence="3 4">
    <name type="scientific">Syncephalastrum racemosum</name>
    <name type="common">Filamentous fungus</name>
    <dbReference type="NCBI Taxonomy" id="13706"/>
    <lineage>
        <taxon>Eukaryota</taxon>
        <taxon>Fungi</taxon>
        <taxon>Fungi incertae sedis</taxon>
        <taxon>Mucoromycota</taxon>
        <taxon>Mucoromycotina</taxon>
        <taxon>Mucoromycetes</taxon>
        <taxon>Mucorales</taxon>
        <taxon>Syncephalastraceae</taxon>
        <taxon>Syncephalastrum</taxon>
    </lineage>
</organism>
<gene>
    <name evidence="3" type="ORF">BCR43DRAFT_358994</name>
</gene>
<accession>A0A1X2H6V0</accession>
<evidence type="ECO:0000313" key="4">
    <source>
        <dbReference type="Proteomes" id="UP000242180"/>
    </source>
</evidence>
<name>A0A1X2H6V0_SYNRA</name>
<feature type="region of interest" description="Disordered" evidence="1">
    <location>
        <begin position="36"/>
        <end position="111"/>
    </location>
</feature>
<feature type="compositionally biased region" description="Basic and acidic residues" evidence="1">
    <location>
        <begin position="337"/>
        <end position="355"/>
    </location>
</feature>
<sequence>MGTRAVDYRVSKIIVLCKDCNQDVGLYPARHKCEQVVRPPLPPLPTSLSIDKDYSPPPNLSRSTSSSSSSFLSRSGTTRSNDGSSTRGWGRRLATRTNSSGSSSIDTPVDEEDDNIYFNKFAANLEPESTTSSATGKSLWGKVRGNDKLKQLSSTQAAAEKSKSGRLWGKLFEATQNMTLRDDPGPESDDSDWEGETHVSRVLREYHEKKGGPLPGWLLDERTPSHVQGADEALARRSSRRKQRLWQVEEQRTQREMERDVLRRMPSGRRSPPPPQQHHQQHHYRHDNEDHDDVQGIYDGYYAEVYSPPTVARTRSERVPRWQPPKEAISRGYTTVRRTEEARTGRSRYREGGYF</sequence>
<feature type="region of interest" description="Disordered" evidence="1">
    <location>
        <begin position="228"/>
        <end position="294"/>
    </location>
</feature>
<feature type="region of interest" description="Disordered" evidence="1">
    <location>
        <begin position="309"/>
        <end position="355"/>
    </location>
</feature>
<feature type="compositionally biased region" description="Polar residues" evidence="1">
    <location>
        <begin position="95"/>
        <end position="106"/>
    </location>
</feature>
<evidence type="ECO:0000313" key="3">
    <source>
        <dbReference type="EMBL" id="ORY94205.1"/>
    </source>
</evidence>
<dbReference type="Pfam" id="PF14475">
    <property type="entry name" value="Mso1_Sec1_bdg"/>
    <property type="match status" value="1"/>
</dbReference>
<dbReference type="EMBL" id="MCGN01000008">
    <property type="protein sequence ID" value="ORY94205.1"/>
    <property type="molecule type" value="Genomic_DNA"/>
</dbReference>
<dbReference type="AlphaFoldDB" id="A0A1X2H6V0"/>
<keyword evidence="4" id="KW-1185">Reference proteome</keyword>
<dbReference type="OrthoDB" id="2683368at2759"/>
<feature type="compositionally biased region" description="Basic and acidic residues" evidence="1">
    <location>
        <begin position="247"/>
        <end position="263"/>
    </location>
</feature>